<feature type="transmembrane region" description="Helical" evidence="1">
    <location>
        <begin position="225"/>
        <end position="242"/>
    </location>
</feature>
<keyword evidence="1" id="KW-0472">Membrane</keyword>
<accession>E3N578</accession>
<dbReference type="HOGENOM" id="CLU_089068_0_0_1"/>
<feature type="transmembrane region" description="Helical" evidence="1">
    <location>
        <begin position="182"/>
        <end position="205"/>
    </location>
</feature>
<dbReference type="Proteomes" id="UP000008281">
    <property type="component" value="Unassembled WGS sequence"/>
</dbReference>
<dbReference type="EMBL" id="DS268530">
    <property type="protein sequence ID" value="EFO87009.1"/>
    <property type="molecule type" value="Genomic_DNA"/>
</dbReference>
<keyword evidence="3" id="KW-1185">Reference proteome</keyword>
<name>E3N578_CAERE</name>
<evidence type="ECO:0000256" key="1">
    <source>
        <dbReference type="SAM" id="Phobius"/>
    </source>
</evidence>
<keyword evidence="1" id="KW-1133">Transmembrane helix</keyword>
<reference evidence="2" key="1">
    <citation type="submission" date="2007-07" db="EMBL/GenBank/DDBJ databases">
        <title>PCAP assembly of the Caenorhabditis remanei genome.</title>
        <authorList>
            <consortium name="The Caenorhabditis remanei Sequencing Consortium"/>
            <person name="Wilson R.K."/>
        </authorList>
    </citation>
    <scope>NUCLEOTIDE SEQUENCE [LARGE SCALE GENOMIC DNA]</scope>
    <source>
        <strain evidence="2">PB4641</strain>
    </source>
</reference>
<gene>
    <name evidence="2" type="ORF">CRE_19407</name>
</gene>
<feature type="transmembrane region" description="Helical" evidence="1">
    <location>
        <begin position="90"/>
        <end position="111"/>
    </location>
</feature>
<keyword evidence="1" id="KW-0812">Transmembrane</keyword>
<feature type="transmembrane region" description="Helical" evidence="1">
    <location>
        <begin position="63"/>
        <end position="84"/>
    </location>
</feature>
<dbReference type="AlphaFoldDB" id="E3N578"/>
<dbReference type="InParanoid" id="E3N578"/>
<evidence type="ECO:0000313" key="2">
    <source>
        <dbReference type="EMBL" id="EFO87009.1"/>
    </source>
</evidence>
<protein>
    <submittedName>
        <fullName evidence="2">Uncharacterized protein</fullName>
    </submittedName>
</protein>
<organism evidence="3">
    <name type="scientific">Caenorhabditis remanei</name>
    <name type="common">Caenorhabditis vulgaris</name>
    <dbReference type="NCBI Taxonomy" id="31234"/>
    <lineage>
        <taxon>Eukaryota</taxon>
        <taxon>Metazoa</taxon>
        <taxon>Ecdysozoa</taxon>
        <taxon>Nematoda</taxon>
        <taxon>Chromadorea</taxon>
        <taxon>Rhabditida</taxon>
        <taxon>Rhabditina</taxon>
        <taxon>Rhabditomorpha</taxon>
        <taxon>Rhabditoidea</taxon>
        <taxon>Rhabditidae</taxon>
        <taxon>Peloderinae</taxon>
        <taxon>Caenorhabditis</taxon>
    </lineage>
</organism>
<proteinExistence type="predicted"/>
<sequence>MFDYHRLSVLDLQPLVHLDPKKLTPMRIKIDRLESSNDKLVKDWKRCKKEVGEKMLDFSLLKIFMAVMLLYTCIVVTGEVYLWIKISRPLMQAALVAEILIFLFPIVYLILRRRQVKAAIKAKNENIEHEGDISRVTFDSEREDDEQYMMFYKRQLKEFNSVKLKEVKILEEEIRLLRKRNFLWETTGMAMCVLSFLFHVIHLVVIAVHTGKEEDILEVRRNAPMLFPMSLLWIVIIINHRSHGYFL</sequence>
<evidence type="ECO:0000313" key="3">
    <source>
        <dbReference type="Proteomes" id="UP000008281"/>
    </source>
</evidence>